<dbReference type="InterPro" id="IPR000905">
    <property type="entry name" value="Gcp-like_dom"/>
</dbReference>
<dbReference type="HOGENOM" id="CLU_064886_0_1_9"/>
<dbReference type="PANTHER" id="PTHR11735:SF11">
    <property type="entry name" value="TRNA THREONYLCARBAMOYLADENOSINE BIOSYNTHESIS PROTEIN TSAB"/>
    <property type="match status" value="1"/>
</dbReference>
<dbReference type="AlphaFoldDB" id="G8PBY9"/>
<dbReference type="STRING" id="701521.PECL_506"/>
<dbReference type="InterPro" id="IPR022496">
    <property type="entry name" value="T6A_TsaB"/>
</dbReference>
<name>G8PBY9_PEDCP</name>
<dbReference type="GO" id="GO:0002949">
    <property type="term" value="P:tRNA threonylcarbamoyladenosine modification"/>
    <property type="evidence" value="ECO:0007669"/>
    <property type="project" value="InterPro"/>
</dbReference>
<dbReference type="GO" id="GO:0005829">
    <property type="term" value="C:cytosol"/>
    <property type="evidence" value="ECO:0007669"/>
    <property type="project" value="TreeGrafter"/>
</dbReference>
<dbReference type="InterPro" id="IPR043129">
    <property type="entry name" value="ATPase_NBD"/>
</dbReference>
<dbReference type="GO" id="GO:0008233">
    <property type="term" value="F:peptidase activity"/>
    <property type="evidence" value="ECO:0007669"/>
    <property type="project" value="UniProtKB-KW"/>
</dbReference>
<dbReference type="SUPFAM" id="SSF53067">
    <property type="entry name" value="Actin-like ATPase domain"/>
    <property type="match status" value="2"/>
</dbReference>
<feature type="domain" description="Gcp-like" evidence="1">
    <location>
        <begin position="32"/>
        <end position="224"/>
    </location>
</feature>
<protein>
    <submittedName>
        <fullName evidence="2">Glycoprotease family protein</fullName>
    </submittedName>
</protein>
<proteinExistence type="predicted"/>
<sequence>MKILAFDTSNQALSVALLEDQNLLSMQTTNIKRNHSVQLMPVIDHVLKSASVDIQSIGRIVVAEGPGSYTGLRIAVTTAKTLAETIDAELVGISSLEMLVLNAPVDGIVVPFFDARQKNVFAGVYEKSGEKLKTIQADQHIAMKDLLHFLNGLGKSVYFISTDFDKFQLEIEDTLKVIAEHSNRLNNLPNAFALGLLGFQKQELENVFSFIPNYLRKTEAERTWETSHPQELKKESYVKRMD</sequence>
<dbReference type="Proteomes" id="UP000005444">
    <property type="component" value="Chromosome"/>
</dbReference>
<accession>G8PBY9</accession>
<dbReference type="KEGG" id="pce:PECL_506"/>
<dbReference type="Gene3D" id="3.30.420.40">
    <property type="match status" value="2"/>
</dbReference>
<evidence type="ECO:0000313" key="3">
    <source>
        <dbReference type="Proteomes" id="UP000005444"/>
    </source>
</evidence>
<keyword evidence="3" id="KW-1185">Reference proteome</keyword>
<dbReference type="RefSeq" id="WP_014215005.1">
    <property type="nucleotide sequence ID" value="NC_016605.1"/>
</dbReference>
<dbReference type="NCBIfam" id="TIGR03725">
    <property type="entry name" value="T6A_YeaZ"/>
    <property type="match status" value="1"/>
</dbReference>
<organism evidence="2 3">
    <name type="scientific">Pediococcus claussenii (strain ATCC BAA-344 / DSM 14800 / JCM 18046 / KCTC 3811 / LMG 21948 / P06)</name>
    <dbReference type="NCBI Taxonomy" id="701521"/>
    <lineage>
        <taxon>Bacteria</taxon>
        <taxon>Bacillati</taxon>
        <taxon>Bacillota</taxon>
        <taxon>Bacilli</taxon>
        <taxon>Lactobacillales</taxon>
        <taxon>Lactobacillaceae</taxon>
        <taxon>Pediococcus</taxon>
    </lineage>
</organism>
<gene>
    <name evidence="2" type="ordered locus">PECL_506</name>
</gene>
<dbReference type="Pfam" id="PF00814">
    <property type="entry name" value="TsaD"/>
    <property type="match status" value="1"/>
</dbReference>
<evidence type="ECO:0000259" key="1">
    <source>
        <dbReference type="Pfam" id="PF00814"/>
    </source>
</evidence>
<evidence type="ECO:0000313" key="2">
    <source>
        <dbReference type="EMBL" id="AEV94808.1"/>
    </source>
</evidence>
<dbReference type="GO" id="GO:0006508">
    <property type="term" value="P:proteolysis"/>
    <property type="evidence" value="ECO:0007669"/>
    <property type="project" value="UniProtKB-KW"/>
</dbReference>
<dbReference type="PANTHER" id="PTHR11735">
    <property type="entry name" value="TRNA N6-ADENOSINE THREONYLCARBAMOYLTRANSFERASE"/>
    <property type="match status" value="1"/>
</dbReference>
<dbReference type="CDD" id="cd24032">
    <property type="entry name" value="ASKHA_NBD_TsaB"/>
    <property type="match status" value="1"/>
</dbReference>
<dbReference type="EMBL" id="CP003137">
    <property type="protein sequence ID" value="AEV94808.1"/>
    <property type="molecule type" value="Genomic_DNA"/>
</dbReference>
<dbReference type="PATRIC" id="fig|701521.8.peg.484"/>
<dbReference type="eggNOG" id="COG1214">
    <property type="taxonomic scope" value="Bacteria"/>
</dbReference>
<reference evidence="2 3" key="1">
    <citation type="journal article" date="2012" name="J. Bacteriol.">
        <title>Complete Genome Sequence of the Beer Spoilage Organism Pediococcus claussenii ATCC BAA-344T.</title>
        <authorList>
            <person name="Pittet V."/>
            <person name="Abegunde T."/>
            <person name="Marfleet T."/>
            <person name="Haakensen M."/>
            <person name="Morrow K."/>
            <person name="Jayaprakash T."/>
            <person name="Schroeder K."/>
            <person name="Trost B."/>
            <person name="Byrns S."/>
            <person name="Bergsveinson J."/>
            <person name="Kusalik A."/>
            <person name="Ziola B."/>
        </authorList>
    </citation>
    <scope>NUCLEOTIDE SEQUENCE [LARGE SCALE GENOMIC DNA]</scope>
    <source>
        <strain evidence="2 3">ATCC BAA-344</strain>
    </source>
</reference>